<proteinExistence type="predicted"/>
<name>A0A1I7N917_9BACT</name>
<dbReference type="EMBL" id="FPCJ01000001">
    <property type="protein sequence ID" value="SFV31172.1"/>
    <property type="molecule type" value="Genomic_DNA"/>
</dbReference>
<dbReference type="Proteomes" id="UP000199537">
    <property type="component" value="Unassembled WGS sequence"/>
</dbReference>
<dbReference type="STRING" id="1393122.SAMN05660895_1000"/>
<keyword evidence="2" id="KW-1185">Reference proteome</keyword>
<reference evidence="2" key="1">
    <citation type="submission" date="2016-10" db="EMBL/GenBank/DDBJ databases">
        <authorList>
            <person name="Varghese N."/>
            <person name="Submissions S."/>
        </authorList>
    </citation>
    <scope>NUCLEOTIDE SEQUENCE [LARGE SCALE GENOMIC DNA]</scope>
    <source>
        <strain evidence="2">DSM 14807</strain>
    </source>
</reference>
<sequence length="47" mass="5389">MADFSSQKSEFICIPDTVGETILYLFEISYDFGKMIKPDKTKAIYFG</sequence>
<evidence type="ECO:0000313" key="1">
    <source>
        <dbReference type="EMBL" id="SFV31172.1"/>
    </source>
</evidence>
<dbReference type="AlphaFoldDB" id="A0A1I7N917"/>
<gene>
    <name evidence="1" type="ORF">SAMN05660895_1000</name>
</gene>
<accession>A0A1I7N917</accession>
<evidence type="ECO:0000313" key="2">
    <source>
        <dbReference type="Proteomes" id="UP000199537"/>
    </source>
</evidence>
<organism evidence="1 2">
    <name type="scientific">Thermoflavifilum thermophilum</name>
    <dbReference type="NCBI Taxonomy" id="1393122"/>
    <lineage>
        <taxon>Bacteria</taxon>
        <taxon>Pseudomonadati</taxon>
        <taxon>Bacteroidota</taxon>
        <taxon>Chitinophagia</taxon>
        <taxon>Chitinophagales</taxon>
        <taxon>Chitinophagaceae</taxon>
        <taxon>Thermoflavifilum</taxon>
    </lineage>
</organism>
<protein>
    <submittedName>
        <fullName evidence="1">Uncharacterized protein</fullName>
    </submittedName>
</protein>